<dbReference type="InterPro" id="IPR036265">
    <property type="entry name" value="HIT-like_sf"/>
</dbReference>
<reference evidence="3 4" key="1">
    <citation type="journal article" date="2014" name="PLoS ONE">
        <title>De novo Genome Assembly of the Fungal Plant Pathogen Pyrenophora semeniperda.</title>
        <authorList>
            <person name="Soliai M.M."/>
            <person name="Meyer S.E."/>
            <person name="Udall J.A."/>
            <person name="Elzinga D.E."/>
            <person name="Hermansen R.A."/>
            <person name="Bodily P.M."/>
            <person name="Hart A.A."/>
            <person name="Coleman C.E."/>
        </authorList>
    </citation>
    <scope>NUCLEOTIDE SEQUENCE [LARGE SCALE GENOMIC DNA]</scope>
    <source>
        <strain evidence="3 4">CCB06</strain>
        <tissue evidence="3">Mycelium</tissue>
    </source>
</reference>
<evidence type="ECO:0000313" key="4">
    <source>
        <dbReference type="Proteomes" id="UP000265663"/>
    </source>
</evidence>
<dbReference type="InterPro" id="IPR043171">
    <property type="entry name" value="Ap4A_phos1/2-like"/>
</dbReference>
<feature type="domain" description="ATP adenylyltransferase C-terminal" evidence="1">
    <location>
        <begin position="204"/>
        <end position="337"/>
    </location>
</feature>
<dbReference type="Pfam" id="PF09830">
    <property type="entry name" value="ATP_transf"/>
    <property type="match status" value="1"/>
</dbReference>
<feature type="domain" description="Ap4A phosphorylase 1/2 N-terminal" evidence="2">
    <location>
        <begin position="7"/>
        <end position="177"/>
    </location>
</feature>
<evidence type="ECO:0000259" key="1">
    <source>
        <dbReference type="Pfam" id="PF09830"/>
    </source>
</evidence>
<dbReference type="GO" id="GO:0009117">
    <property type="term" value="P:nucleotide metabolic process"/>
    <property type="evidence" value="ECO:0007669"/>
    <property type="project" value="InterPro"/>
</dbReference>
<dbReference type="InterPro" id="IPR009163">
    <property type="entry name" value="Ap4A_phos1/2"/>
</dbReference>
<dbReference type="SUPFAM" id="SSF54197">
    <property type="entry name" value="HIT-like"/>
    <property type="match status" value="1"/>
</dbReference>
<dbReference type="InterPro" id="IPR019200">
    <property type="entry name" value="ATP_adenylylTrfase_C"/>
</dbReference>
<dbReference type="Proteomes" id="UP000265663">
    <property type="component" value="Unassembled WGS sequence"/>
</dbReference>
<dbReference type="PANTHER" id="PTHR38420:SF3">
    <property type="entry name" value="5',5'''-P-1,P-4-TETRAPHOSPHATE PHOSPHORYLASE 2"/>
    <property type="match status" value="1"/>
</dbReference>
<dbReference type="GO" id="GO:0005524">
    <property type="term" value="F:ATP binding"/>
    <property type="evidence" value="ECO:0007669"/>
    <property type="project" value="InterPro"/>
</dbReference>
<dbReference type="Pfam" id="PF19327">
    <property type="entry name" value="Ap4A_phos_N"/>
    <property type="match status" value="1"/>
</dbReference>
<name>A0A3M7MC75_9PLEO</name>
<dbReference type="Gene3D" id="3.30.428.70">
    <property type="match status" value="1"/>
</dbReference>
<dbReference type="OrthoDB" id="10267950at2759"/>
<sequence>MMLQLSEALPSIVKRKFEAAKASSDVLFSPSELAIIRTSTGIPFQLRYCPSLAKKPLPNLPGATPKQKLDPFENPPEELRVADIPATNPSHVLVLNKFPIIAQHFILATRSNKKQTHVLQQDDLEATYACLKEWQDSSAGDEHEQRRLLAFFNSGEHSGASQPHRHLQFLPVEGMRDGDKTSSWTMLIDSMLDPTGPSSPTRDNIPFTYFHRAFLGGREPTGPDLLAIYKELYAAAKQAVENFIVSHPDDQFALHPVDKGDLPISYNLGMTTTGMVVLPRRAEGTMLRRDDGSEIGFVALNGTTLAGTMMVKHKDEWDMLRDNPRLLDSILMAIGIPRAAAAAPSRPHV</sequence>
<protein>
    <submittedName>
        <fullName evidence="3">Bis(5-nucleosyl)-tetraphosphatase</fullName>
    </submittedName>
</protein>
<proteinExistence type="predicted"/>
<dbReference type="AlphaFoldDB" id="A0A3M7MC75"/>
<organism evidence="3 4">
    <name type="scientific">Pyrenophora seminiperda CCB06</name>
    <dbReference type="NCBI Taxonomy" id="1302712"/>
    <lineage>
        <taxon>Eukaryota</taxon>
        <taxon>Fungi</taxon>
        <taxon>Dikarya</taxon>
        <taxon>Ascomycota</taxon>
        <taxon>Pezizomycotina</taxon>
        <taxon>Dothideomycetes</taxon>
        <taxon>Pleosporomycetidae</taxon>
        <taxon>Pleosporales</taxon>
        <taxon>Pleosporineae</taxon>
        <taxon>Pleosporaceae</taxon>
        <taxon>Pyrenophora</taxon>
    </lineage>
</organism>
<keyword evidence="4" id="KW-1185">Reference proteome</keyword>
<dbReference type="InterPro" id="IPR045759">
    <property type="entry name" value="Ap4A_phos1/2_N"/>
</dbReference>
<evidence type="ECO:0000313" key="3">
    <source>
        <dbReference type="EMBL" id="RMZ72115.1"/>
    </source>
</evidence>
<dbReference type="PANTHER" id="PTHR38420">
    <property type="entry name" value="AP-4-A PHOSPHORYLASE II"/>
    <property type="match status" value="1"/>
</dbReference>
<gene>
    <name evidence="3" type="ORF">GMOD_00007111</name>
</gene>
<evidence type="ECO:0000259" key="2">
    <source>
        <dbReference type="Pfam" id="PF19327"/>
    </source>
</evidence>
<dbReference type="GO" id="GO:0003877">
    <property type="term" value="F:ATP:ADP adenylyltransferase activity"/>
    <property type="evidence" value="ECO:0007669"/>
    <property type="project" value="InterPro"/>
</dbReference>
<accession>A0A3M7MC75</accession>
<dbReference type="EMBL" id="KE747829">
    <property type="protein sequence ID" value="RMZ72115.1"/>
    <property type="molecule type" value="Genomic_DNA"/>
</dbReference>